<dbReference type="Pfam" id="PF00092">
    <property type="entry name" value="VWA"/>
    <property type="match status" value="1"/>
</dbReference>
<accession>A0A937X9D2</accession>
<dbReference type="EMBL" id="VGIY01000151">
    <property type="protein sequence ID" value="MBM3317605.1"/>
    <property type="molecule type" value="Genomic_DNA"/>
</dbReference>
<dbReference type="InterPro" id="IPR036465">
    <property type="entry name" value="vWFA_dom_sf"/>
</dbReference>
<feature type="domain" description="VWFA" evidence="2">
    <location>
        <begin position="62"/>
        <end position="263"/>
    </location>
</feature>
<dbReference type="SUPFAM" id="SSF53300">
    <property type="entry name" value="vWA-like"/>
    <property type="match status" value="1"/>
</dbReference>
<proteinExistence type="predicted"/>
<evidence type="ECO:0000313" key="3">
    <source>
        <dbReference type="EMBL" id="MBM3317605.1"/>
    </source>
</evidence>
<comment type="caution">
    <text evidence="3">The sequence shown here is derived from an EMBL/GenBank/DDBJ whole genome shotgun (WGS) entry which is preliminary data.</text>
</comment>
<dbReference type="AlphaFoldDB" id="A0A937X9D2"/>
<dbReference type="Proteomes" id="UP000748308">
    <property type="component" value="Unassembled WGS sequence"/>
</dbReference>
<dbReference type="Gene3D" id="3.40.50.410">
    <property type="entry name" value="von Willebrand factor, type A domain"/>
    <property type="match status" value="1"/>
</dbReference>
<evidence type="ECO:0000256" key="1">
    <source>
        <dbReference type="SAM" id="SignalP"/>
    </source>
</evidence>
<reference evidence="3" key="1">
    <citation type="submission" date="2019-03" db="EMBL/GenBank/DDBJ databases">
        <title>Lake Tanganyika Metagenome-Assembled Genomes (MAGs).</title>
        <authorList>
            <person name="Tran P."/>
        </authorList>
    </citation>
    <scope>NUCLEOTIDE SEQUENCE</scope>
    <source>
        <strain evidence="3">M_DeepCast_400m_m2_100</strain>
    </source>
</reference>
<gene>
    <name evidence="3" type="ORF">FJY75_07105</name>
</gene>
<organism evidence="3 4">
    <name type="scientific">Eiseniibacteriota bacterium</name>
    <dbReference type="NCBI Taxonomy" id="2212470"/>
    <lineage>
        <taxon>Bacteria</taxon>
        <taxon>Candidatus Eiseniibacteriota</taxon>
    </lineage>
</organism>
<protein>
    <submittedName>
        <fullName evidence="3">VWA domain-containing protein</fullName>
    </submittedName>
</protein>
<evidence type="ECO:0000259" key="2">
    <source>
        <dbReference type="PROSITE" id="PS50234"/>
    </source>
</evidence>
<evidence type="ECO:0000313" key="4">
    <source>
        <dbReference type="Proteomes" id="UP000748308"/>
    </source>
</evidence>
<name>A0A937X9D2_UNCEI</name>
<feature type="chain" id="PRO_5036906527" evidence="1">
    <location>
        <begin position="25"/>
        <end position="321"/>
    </location>
</feature>
<dbReference type="PROSITE" id="PS50234">
    <property type="entry name" value="VWFA"/>
    <property type="match status" value="1"/>
</dbReference>
<sequence>MNRSMRMACLSLVFVALALPEAMADQNSGIGNPEAWAPYAPGTILAFGEPRVASRDSCECLDLVLVIDDTGSMGGAISNVQAGLLDILDLATSTCGDVRAGLVTFKDDVEVDVPLTANLNLVINAVNALYADGGANEPEASDEALREVFTSTVCPLTGDFDPSAWRDGCCKVTILVTDANPGGCDDMFIQGIDDVNAHNRALDAAAMGIQIGAVFVPTWGDPYNTITPIMLDYAATTNGVFGQTAWDGSGTADAIEQVILNCIGASATELCCLPDGQCVRLLEGDCERLSGTVVDDCDECLATPADVETWGQIKARFRDAR</sequence>
<keyword evidence="1" id="KW-0732">Signal</keyword>
<feature type="signal peptide" evidence="1">
    <location>
        <begin position="1"/>
        <end position="24"/>
    </location>
</feature>
<dbReference type="CDD" id="cd00198">
    <property type="entry name" value="vWFA"/>
    <property type="match status" value="1"/>
</dbReference>
<dbReference type="InterPro" id="IPR002035">
    <property type="entry name" value="VWF_A"/>
</dbReference>